<dbReference type="InterPro" id="IPR007848">
    <property type="entry name" value="Small_mtfrase_dom"/>
</dbReference>
<name>A0A231V3K9_9HYPH</name>
<dbReference type="RefSeq" id="WP_094076677.1">
    <property type="nucleotide sequence ID" value="NZ_NBYO01000001.1"/>
</dbReference>
<dbReference type="GO" id="GO:0032259">
    <property type="term" value="P:methylation"/>
    <property type="evidence" value="ECO:0007669"/>
    <property type="project" value="UniProtKB-KW"/>
</dbReference>
<dbReference type="EMBL" id="NBYO01000001">
    <property type="protein sequence ID" value="OXT02727.1"/>
    <property type="molecule type" value="Genomic_DNA"/>
</dbReference>
<dbReference type="Pfam" id="PF17827">
    <property type="entry name" value="PrmC_N"/>
    <property type="match status" value="1"/>
</dbReference>
<dbReference type="AlphaFoldDB" id="A0A231V3K9"/>
<feature type="binding site" evidence="5">
    <location>
        <begin position="190"/>
        <end position="193"/>
    </location>
    <ligand>
        <name>substrate</name>
    </ligand>
</feature>
<comment type="similarity">
    <text evidence="5">Belongs to the protein N5-glutamine methyltransferase family. PrmC subfamily.</text>
</comment>
<comment type="catalytic activity">
    <reaction evidence="4 5">
        <text>L-glutaminyl-[peptide chain release factor] + S-adenosyl-L-methionine = N(5)-methyl-L-glutaminyl-[peptide chain release factor] + S-adenosyl-L-homocysteine + H(+)</text>
        <dbReference type="Rhea" id="RHEA:42896"/>
        <dbReference type="Rhea" id="RHEA-COMP:10271"/>
        <dbReference type="Rhea" id="RHEA-COMP:10272"/>
        <dbReference type="ChEBI" id="CHEBI:15378"/>
        <dbReference type="ChEBI" id="CHEBI:30011"/>
        <dbReference type="ChEBI" id="CHEBI:57856"/>
        <dbReference type="ChEBI" id="CHEBI:59789"/>
        <dbReference type="ChEBI" id="CHEBI:61891"/>
        <dbReference type="EC" id="2.1.1.297"/>
    </reaction>
</comment>
<dbReference type="CDD" id="cd02440">
    <property type="entry name" value="AdoMet_MTases"/>
    <property type="match status" value="1"/>
</dbReference>
<dbReference type="PANTHER" id="PTHR18895:SF74">
    <property type="entry name" value="MTRF1L RELEASE FACTOR GLUTAMINE METHYLTRANSFERASE"/>
    <property type="match status" value="1"/>
</dbReference>
<dbReference type="InterPro" id="IPR002052">
    <property type="entry name" value="DNA_methylase_N6_adenine_CS"/>
</dbReference>
<evidence type="ECO:0000256" key="3">
    <source>
        <dbReference type="ARBA" id="ARBA00022691"/>
    </source>
</evidence>
<dbReference type="EC" id="2.1.1.297" evidence="5"/>
<keyword evidence="2 5" id="KW-0808">Transferase</keyword>
<evidence type="ECO:0000259" key="6">
    <source>
        <dbReference type="Pfam" id="PF05175"/>
    </source>
</evidence>
<dbReference type="SUPFAM" id="SSF53335">
    <property type="entry name" value="S-adenosyl-L-methionine-dependent methyltransferases"/>
    <property type="match status" value="1"/>
</dbReference>
<protein>
    <recommendedName>
        <fullName evidence="5">Release factor glutamine methyltransferase</fullName>
        <shortName evidence="5">RF MTase</shortName>
        <ecNumber evidence="5">2.1.1.297</ecNumber>
    </recommendedName>
    <alternativeName>
        <fullName evidence="5">N5-glutamine methyltransferase PrmC</fullName>
    </alternativeName>
    <alternativeName>
        <fullName evidence="5">Protein-(glutamine-N5) MTase PrmC</fullName>
    </alternativeName>
    <alternativeName>
        <fullName evidence="5">Protein-glutamine N-methyltransferase PrmC</fullName>
    </alternativeName>
</protein>
<dbReference type="GO" id="GO:0003676">
    <property type="term" value="F:nucleic acid binding"/>
    <property type="evidence" value="ECO:0007669"/>
    <property type="project" value="InterPro"/>
</dbReference>
<dbReference type="InterPro" id="IPR029063">
    <property type="entry name" value="SAM-dependent_MTases_sf"/>
</dbReference>
<dbReference type="GO" id="GO:0102559">
    <property type="term" value="F:peptide chain release factor N(5)-glutamine methyltransferase activity"/>
    <property type="evidence" value="ECO:0007669"/>
    <property type="project" value="UniProtKB-EC"/>
</dbReference>
<dbReference type="InterPro" id="IPR004556">
    <property type="entry name" value="HemK-like"/>
</dbReference>
<comment type="caution">
    <text evidence="8">The sequence shown here is derived from an EMBL/GenBank/DDBJ whole genome shotgun (WGS) entry which is preliminary data.</text>
</comment>
<feature type="binding site" evidence="5">
    <location>
        <begin position="124"/>
        <end position="128"/>
    </location>
    <ligand>
        <name>S-adenosyl-L-methionine</name>
        <dbReference type="ChEBI" id="CHEBI:59789"/>
    </ligand>
</feature>
<feature type="binding site" evidence="5">
    <location>
        <position position="147"/>
    </location>
    <ligand>
        <name>S-adenosyl-L-methionine</name>
        <dbReference type="ChEBI" id="CHEBI:59789"/>
    </ligand>
</feature>
<dbReference type="Pfam" id="PF05175">
    <property type="entry name" value="MTS"/>
    <property type="match status" value="1"/>
</dbReference>
<dbReference type="NCBIfam" id="TIGR03534">
    <property type="entry name" value="RF_mod_PrmC"/>
    <property type="match status" value="1"/>
</dbReference>
<dbReference type="PANTHER" id="PTHR18895">
    <property type="entry name" value="HEMK METHYLTRANSFERASE"/>
    <property type="match status" value="1"/>
</dbReference>
<evidence type="ECO:0000313" key="9">
    <source>
        <dbReference type="Proteomes" id="UP000215405"/>
    </source>
</evidence>
<evidence type="ECO:0000256" key="5">
    <source>
        <dbReference type="HAMAP-Rule" id="MF_02126"/>
    </source>
</evidence>
<proteinExistence type="inferred from homology"/>
<dbReference type="InterPro" id="IPR050320">
    <property type="entry name" value="N5-glutamine_MTase"/>
</dbReference>
<comment type="function">
    <text evidence="5">Methylates the class 1 translation termination release factors RF1/PrfA and RF2/PrfB on the glutamine residue of the universally conserved GGQ motif.</text>
</comment>
<feature type="binding site" evidence="5">
    <location>
        <position position="176"/>
    </location>
    <ligand>
        <name>S-adenosyl-L-methionine</name>
        <dbReference type="ChEBI" id="CHEBI:59789"/>
    </ligand>
</feature>
<evidence type="ECO:0000259" key="7">
    <source>
        <dbReference type="Pfam" id="PF17827"/>
    </source>
</evidence>
<feature type="domain" description="Methyltransferase small" evidence="6">
    <location>
        <begin position="119"/>
        <end position="195"/>
    </location>
</feature>
<accession>A0A231V3K9</accession>
<dbReference type="InterPro" id="IPR040758">
    <property type="entry name" value="PrmC_N"/>
</dbReference>
<evidence type="ECO:0000256" key="1">
    <source>
        <dbReference type="ARBA" id="ARBA00022603"/>
    </source>
</evidence>
<dbReference type="PROSITE" id="PS00092">
    <property type="entry name" value="N6_MTASE"/>
    <property type="match status" value="1"/>
</dbReference>
<keyword evidence="9" id="KW-1185">Reference proteome</keyword>
<gene>
    <name evidence="5" type="primary">prmC</name>
    <name evidence="8" type="ORF">B7H23_07555</name>
</gene>
<dbReference type="InterPro" id="IPR019874">
    <property type="entry name" value="RF_methyltr_PrmC"/>
</dbReference>
<dbReference type="NCBIfam" id="TIGR00536">
    <property type="entry name" value="hemK_fam"/>
    <property type="match status" value="1"/>
</dbReference>
<dbReference type="Gene3D" id="1.10.8.10">
    <property type="entry name" value="DNA helicase RuvA subunit, C-terminal domain"/>
    <property type="match status" value="1"/>
</dbReference>
<evidence type="ECO:0000313" key="8">
    <source>
        <dbReference type="EMBL" id="OXT02727.1"/>
    </source>
</evidence>
<sequence>MRLDTLLAQVRQVLAEARITDPASEARKLTLETLMIEPSSWLADPGQAVSETNCETVLERARRRAEGRPLYRLLGWREFHGLRLMLSSETLEPRDDTEALVDLCLSTCRTGARSDDAFHIVDLGTGTGAIALALLAEMPAARALGVDLSADALRTAERNADRNGLGERFSTRQSRWFESVEGCFDLIVSNPPYIESAVIAGLEGTVRDHDPHLALDGGADGLDAYRAIASGAGRHLRPGGAVAVEIGRGQADDVEHIFAKSGFHRGDIRRDMNGILRALLFKTSG</sequence>
<evidence type="ECO:0000256" key="4">
    <source>
        <dbReference type="ARBA" id="ARBA00048391"/>
    </source>
</evidence>
<feature type="domain" description="Release factor glutamine methyltransferase N-terminal" evidence="7">
    <location>
        <begin position="6"/>
        <end position="75"/>
    </location>
</feature>
<keyword evidence="1 5" id="KW-0489">Methyltransferase</keyword>
<organism evidence="8 9">
    <name type="scientific">Notoacmeibacter marinus</name>
    <dbReference type="NCBI Taxonomy" id="1876515"/>
    <lineage>
        <taxon>Bacteria</taxon>
        <taxon>Pseudomonadati</taxon>
        <taxon>Pseudomonadota</taxon>
        <taxon>Alphaproteobacteria</taxon>
        <taxon>Hyphomicrobiales</taxon>
        <taxon>Notoacmeibacteraceae</taxon>
        <taxon>Notoacmeibacter</taxon>
    </lineage>
</organism>
<dbReference type="Gene3D" id="3.40.50.150">
    <property type="entry name" value="Vaccinia Virus protein VP39"/>
    <property type="match status" value="1"/>
</dbReference>
<evidence type="ECO:0000256" key="2">
    <source>
        <dbReference type="ARBA" id="ARBA00022679"/>
    </source>
</evidence>
<dbReference type="Proteomes" id="UP000215405">
    <property type="component" value="Unassembled WGS sequence"/>
</dbReference>
<feature type="binding site" evidence="5">
    <location>
        <position position="190"/>
    </location>
    <ligand>
        <name>S-adenosyl-L-methionine</name>
        <dbReference type="ChEBI" id="CHEBI:59789"/>
    </ligand>
</feature>
<dbReference type="HAMAP" id="MF_02126">
    <property type="entry name" value="RF_methyltr_PrmC"/>
    <property type="match status" value="1"/>
</dbReference>
<keyword evidence="3 5" id="KW-0949">S-adenosyl-L-methionine</keyword>
<reference evidence="9" key="1">
    <citation type="journal article" date="2017" name="Int. J. Syst. Evol. Microbiol.">
        <title>Notoacmeibacter marinus gen. nov., sp. nov., isolated from the gut of a limpet and proposal of Notoacmeibacteraceae fam. nov. in the order Rhizobiales of the class Alphaproteobacteria.</title>
        <authorList>
            <person name="Huang Z."/>
            <person name="Guo F."/>
            <person name="Lai Q."/>
        </authorList>
    </citation>
    <scope>NUCLEOTIDE SEQUENCE [LARGE SCALE GENOMIC DNA]</scope>
    <source>
        <strain evidence="9">XMTR2A4</strain>
    </source>
</reference>